<dbReference type="Proteomes" id="UP001194579">
    <property type="component" value="Unassembled WGS sequence"/>
</dbReference>
<reference evidence="2 3" key="1">
    <citation type="journal article" date="2018" name="BMC Genomics">
        <title>High genomic variability in the plant pathogenic bacterium Pectobacterium parmentieri deciphered from de novo assembled complete genomes.</title>
        <authorList>
            <person name="Zoledowska S."/>
            <person name="Motyka-Pomagruk A."/>
            <person name="Sledz W."/>
            <person name="Mengoni A."/>
            <person name="Lojkowska E."/>
        </authorList>
    </citation>
    <scope>NUCLEOTIDE SEQUENCE [LARGE SCALE GENOMIC DNA]</scope>
    <source>
        <strain evidence="2 3">IFB5626</strain>
    </source>
</reference>
<dbReference type="EMBL" id="PSZG01000001">
    <property type="protein sequence ID" value="RKO79228.1"/>
    <property type="molecule type" value="Genomic_DNA"/>
</dbReference>
<keyword evidence="4" id="KW-1185">Reference proteome</keyword>
<reference evidence="1" key="3">
    <citation type="submission" date="2024-05" db="EMBL/GenBank/DDBJ databases">
        <title>Identification of Pectobacterium versatile causing blackleg of potato from New York State with a whole genome sequencing approach.</title>
        <authorList>
            <person name="Ma X."/>
            <person name="Swingle B."/>
        </authorList>
    </citation>
    <scope>NUCLEOTIDE SEQUENCE</scope>
    <source>
        <strain evidence="1">NY1588A</strain>
    </source>
</reference>
<dbReference type="GeneID" id="45851275"/>
<reference evidence="4" key="2">
    <citation type="submission" date="2023-07" db="EMBL/GenBank/DDBJ databases">
        <title>Identification of Pectobacterium versatile causing blackleg of potato from New York State with a whole genome sequencing approach.</title>
        <authorList>
            <person name="Ma X."/>
            <person name="Swingle B."/>
        </authorList>
    </citation>
    <scope>NUCLEOTIDE SEQUENCE [LARGE SCALE GENOMIC DNA]</scope>
    <source>
        <strain evidence="4">NY1588A</strain>
    </source>
</reference>
<evidence type="ECO:0000313" key="1">
    <source>
        <dbReference type="EMBL" id="MBI0556572.1"/>
    </source>
</evidence>
<name>A0A8B3FP02_PECPM</name>
<dbReference type="EMBL" id="WABS01000048">
    <property type="protein sequence ID" value="MBI0556572.1"/>
    <property type="molecule type" value="Genomic_DNA"/>
</dbReference>
<gene>
    <name evidence="2" type="ORF">C5E00_18820</name>
    <name evidence="1" type="ORF">F6Q06_19075</name>
</gene>
<evidence type="ECO:0000313" key="2">
    <source>
        <dbReference type="EMBL" id="RKO79228.1"/>
    </source>
</evidence>
<dbReference type="RefSeq" id="WP_025920375.1">
    <property type="nucleotide sequence ID" value="NZ_CP015749.1"/>
</dbReference>
<sequence>MNIDKSICKLVSFFKLNESNMGRMDYQVEGIPNLRCEIPLNGEILHFYTHTLLEDKPTFHGGAYLQLIEIDELSNILLGWRSSEENDAWNDDFIIFAERNGDVLYCDLSDITSPVYGSIQKRNFQISNSLSEFIEIYTKVLKIEIEDFYCDVTDDDFNFKPEYLLAVENELKKVLSSEFVANYMLFFYE</sequence>
<proteinExistence type="predicted"/>
<dbReference type="Proteomes" id="UP000269665">
    <property type="component" value="Unassembled WGS sequence"/>
</dbReference>
<evidence type="ECO:0008006" key="5">
    <source>
        <dbReference type="Google" id="ProtNLM"/>
    </source>
</evidence>
<dbReference type="AlphaFoldDB" id="A0A8B3FP02"/>
<evidence type="ECO:0000313" key="4">
    <source>
        <dbReference type="Proteomes" id="UP001194579"/>
    </source>
</evidence>
<evidence type="ECO:0000313" key="3">
    <source>
        <dbReference type="Proteomes" id="UP000269665"/>
    </source>
</evidence>
<dbReference type="OrthoDB" id="6636978at2"/>
<protein>
    <recommendedName>
        <fullName evidence="5">SMI1/KNR4 family protein</fullName>
    </recommendedName>
</protein>
<accession>A0A8B3FP02</accession>
<organism evidence="2 3">
    <name type="scientific">Pectobacterium parmentieri</name>
    <dbReference type="NCBI Taxonomy" id="1905730"/>
    <lineage>
        <taxon>Bacteria</taxon>
        <taxon>Pseudomonadati</taxon>
        <taxon>Pseudomonadota</taxon>
        <taxon>Gammaproteobacteria</taxon>
        <taxon>Enterobacterales</taxon>
        <taxon>Pectobacteriaceae</taxon>
        <taxon>Pectobacterium</taxon>
    </lineage>
</organism>
<comment type="caution">
    <text evidence="2">The sequence shown here is derived from an EMBL/GenBank/DDBJ whole genome shotgun (WGS) entry which is preliminary data.</text>
</comment>
<dbReference type="KEGG" id="ppar:A8F97_17595"/>